<feature type="transmembrane region" description="Helical" evidence="8">
    <location>
        <begin position="16"/>
        <end position="34"/>
    </location>
</feature>
<evidence type="ECO:0000256" key="1">
    <source>
        <dbReference type="ARBA" id="ARBA00004651"/>
    </source>
</evidence>
<feature type="transmembrane region" description="Helical" evidence="8">
    <location>
        <begin position="383"/>
        <end position="400"/>
    </location>
</feature>
<evidence type="ECO:0000313" key="10">
    <source>
        <dbReference type="EMBL" id="KKR82554.1"/>
    </source>
</evidence>
<evidence type="ECO:0000256" key="3">
    <source>
        <dbReference type="ARBA" id="ARBA00022676"/>
    </source>
</evidence>
<feature type="transmembrane region" description="Helical" evidence="8">
    <location>
        <begin position="355"/>
        <end position="376"/>
    </location>
</feature>
<reference evidence="10 11" key="1">
    <citation type="journal article" date="2015" name="Nature">
        <title>rRNA introns, odd ribosomes, and small enigmatic genomes across a large radiation of phyla.</title>
        <authorList>
            <person name="Brown C.T."/>
            <person name="Hug L.A."/>
            <person name="Thomas B.C."/>
            <person name="Sharon I."/>
            <person name="Castelle C.J."/>
            <person name="Singh A."/>
            <person name="Wilkins M.J."/>
            <person name="Williams K.H."/>
            <person name="Banfield J.F."/>
        </authorList>
    </citation>
    <scope>NUCLEOTIDE SEQUENCE [LARGE SCALE GENOMIC DNA]</scope>
</reference>
<protein>
    <submittedName>
        <fullName evidence="10">Glycosyl transferase family 39</fullName>
    </submittedName>
</protein>
<dbReference type="GO" id="GO:0016763">
    <property type="term" value="F:pentosyltransferase activity"/>
    <property type="evidence" value="ECO:0007669"/>
    <property type="project" value="TreeGrafter"/>
</dbReference>
<dbReference type="InterPro" id="IPR050297">
    <property type="entry name" value="LipidA_mod_glycosyltrf_83"/>
</dbReference>
<dbReference type="PANTHER" id="PTHR33908:SF11">
    <property type="entry name" value="MEMBRANE PROTEIN"/>
    <property type="match status" value="1"/>
</dbReference>
<dbReference type="GO" id="GO:0009103">
    <property type="term" value="P:lipopolysaccharide biosynthetic process"/>
    <property type="evidence" value="ECO:0007669"/>
    <property type="project" value="UniProtKB-ARBA"/>
</dbReference>
<evidence type="ECO:0000256" key="5">
    <source>
        <dbReference type="ARBA" id="ARBA00022692"/>
    </source>
</evidence>
<feature type="transmembrane region" description="Helical" evidence="8">
    <location>
        <begin position="332"/>
        <end position="349"/>
    </location>
</feature>
<dbReference type="PANTHER" id="PTHR33908">
    <property type="entry name" value="MANNOSYLTRANSFERASE YKCB-RELATED"/>
    <property type="match status" value="1"/>
</dbReference>
<comment type="caution">
    <text evidence="10">The sequence shown here is derived from an EMBL/GenBank/DDBJ whole genome shotgun (WGS) entry which is preliminary data.</text>
</comment>
<comment type="subcellular location">
    <subcellularLocation>
        <location evidence="1">Cell membrane</location>
        <topology evidence="1">Multi-pass membrane protein</topology>
    </subcellularLocation>
</comment>
<proteinExistence type="predicted"/>
<feature type="transmembrane region" description="Helical" evidence="8">
    <location>
        <begin position="309"/>
        <end position="325"/>
    </location>
</feature>
<keyword evidence="6 8" id="KW-1133">Transmembrane helix</keyword>
<keyword evidence="5 8" id="KW-0812">Transmembrane</keyword>
<evidence type="ECO:0000256" key="2">
    <source>
        <dbReference type="ARBA" id="ARBA00022475"/>
    </source>
</evidence>
<evidence type="ECO:0000256" key="7">
    <source>
        <dbReference type="ARBA" id="ARBA00023136"/>
    </source>
</evidence>
<feature type="non-terminal residue" evidence="10">
    <location>
        <position position="475"/>
    </location>
</feature>
<keyword evidence="2" id="KW-1003">Cell membrane</keyword>
<evidence type="ECO:0000256" key="8">
    <source>
        <dbReference type="SAM" id="Phobius"/>
    </source>
</evidence>
<keyword evidence="3" id="KW-0328">Glycosyltransferase</keyword>
<feature type="transmembrane region" description="Helical" evidence="8">
    <location>
        <begin position="130"/>
        <end position="147"/>
    </location>
</feature>
<sequence>MEVSPFIFMNTLSKKFIYTAFFLIILLAAALRLYQLSQIPPSLSWDEAAAGYNAWTIANFGQDEGGRNFPLFFKSFEDDKHPVHIYITAVSVKILGLSEFSTRLPAAIFGVLNVLIIFFLGRMLFKSSGIGLLAAFILAISPYNLHFSHFNHEFNIAVFFFMLGLWMFLAGINRKSYLLSLSFFSFGISLISYHSSKIVVTLLILLLVILFFKKLRQLKKQFLLGIGILSFFIGIILFNPELLGIARMKQTAFSPKEIQSTQGYKMTQNELVGKVDIIFHQYLTHFSPEFLFISGDRNSRLSAQSSGEFYKIEALFLFLGLIILVRKRSKVSLLLLAWALLGPVPSALAKEAPHAGRAMFMTGSWHLIIALGFAFLINLAHKLPLKIVIIAGGLLLYGIFLKENLTYYYGEYGNRYAVDWQYGMRQIVDYIKRPPEFSQVYMTDVRSQPYIFFLYYFKILPDDFQKTVKYNDTQS</sequence>
<dbReference type="InterPro" id="IPR038731">
    <property type="entry name" value="RgtA/B/C-like"/>
</dbReference>
<keyword evidence="7 8" id="KW-0472">Membrane</keyword>
<feature type="domain" description="Glycosyltransferase RgtA/B/C/D-like" evidence="9">
    <location>
        <begin position="79"/>
        <end position="233"/>
    </location>
</feature>
<evidence type="ECO:0000313" key="11">
    <source>
        <dbReference type="Proteomes" id="UP000034601"/>
    </source>
</evidence>
<dbReference type="GO" id="GO:0005886">
    <property type="term" value="C:plasma membrane"/>
    <property type="evidence" value="ECO:0007669"/>
    <property type="project" value="UniProtKB-SubCell"/>
</dbReference>
<feature type="transmembrane region" description="Helical" evidence="8">
    <location>
        <begin position="222"/>
        <end position="239"/>
    </location>
</feature>
<feature type="transmembrane region" description="Helical" evidence="8">
    <location>
        <begin position="104"/>
        <end position="124"/>
    </location>
</feature>
<evidence type="ECO:0000256" key="4">
    <source>
        <dbReference type="ARBA" id="ARBA00022679"/>
    </source>
</evidence>
<organism evidence="10 11">
    <name type="scientific">Candidatus Daviesbacteria bacterium GW2011_GWA2_40_9</name>
    <dbReference type="NCBI Taxonomy" id="1618424"/>
    <lineage>
        <taxon>Bacteria</taxon>
        <taxon>Candidatus Daviesiibacteriota</taxon>
    </lineage>
</organism>
<evidence type="ECO:0000256" key="6">
    <source>
        <dbReference type="ARBA" id="ARBA00022989"/>
    </source>
</evidence>
<feature type="transmembrane region" description="Helical" evidence="8">
    <location>
        <begin position="154"/>
        <end position="172"/>
    </location>
</feature>
<feature type="transmembrane region" description="Helical" evidence="8">
    <location>
        <begin position="184"/>
        <end position="210"/>
    </location>
</feature>
<dbReference type="Proteomes" id="UP000034601">
    <property type="component" value="Unassembled WGS sequence"/>
</dbReference>
<accession>A0A0G0U074</accession>
<evidence type="ECO:0000259" key="9">
    <source>
        <dbReference type="Pfam" id="PF13231"/>
    </source>
</evidence>
<name>A0A0G0U074_9BACT</name>
<dbReference type="Pfam" id="PF13231">
    <property type="entry name" value="PMT_2"/>
    <property type="match status" value="1"/>
</dbReference>
<dbReference type="AlphaFoldDB" id="A0A0G0U074"/>
<gene>
    <name evidence="10" type="ORF">UU29_C0011G0001</name>
</gene>
<keyword evidence="4 10" id="KW-0808">Transferase</keyword>
<dbReference type="EMBL" id="LCAB01000011">
    <property type="protein sequence ID" value="KKR82554.1"/>
    <property type="molecule type" value="Genomic_DNA"/>
</dbReference>